<reference evidence="5 6" key="1">
    <citation type="journal article" date="2022" name="Genome Biol. Evol.">
        <title>Host diet, physiology and behaviors set the stage for Lachnospiraceae cladogenesis.</title>
        <authorList>
            <person name="Vera-Ponce De Leon A."/>
            <person name="Schneider M."/>
            <person name="Jahnes B.C."/>
            <person name="Sadowski V."/>
            <person name="Camuy-Velez L.A."/>
            <person name="Duan J."/>
            <person name="Sabree Z.L."/>
        </authorList>
    </citation>
    <scope>NUCLEOTIDE SEQUENCE [LARGE SCALE GENOMIC DNA]</scope>
    <source>
        <strain evidence="5 6">PAL113</strain>
    </source>
</reference>
<name>A0ABT1EFC9_9FIRM</name>
<accession>A0ABT1EFC9</accession>
<dbReference type="PANTHER" id="PTHR30629:SF2">
    <property type="entry name" value="PROPHAGE INTEGRASE INTS-RELATED"/>
    <property type="match status" value="1"/>
</dbReference>
<dbReference type="InterPro" id="IPR050808">
    <property type="entry name" value="Phage_Integrase"/>
</dbReference>
<dbReference type="Gene3D" id="1.10.443.10">
    <property type="entry name" value="Intergrase catalytic core"/>
    <property type="match status" value="1"/>
</dbReference>
<dbReference type="InterPro" id="IPR002104">
    <property type="entry name" value="Integrase_catalytic"/>
</dbReference>
<dbReference type="InterPro" id="IPR011010">
    <property type="entry name" value="DNA_brk_join_enz"/>
</dbReference>
<keyword evidence="3" id="KW-0233">DNA recombination</keyword>
<evidence type="ECO:0000256" key="3">
    <source>
        <dbReference type="ARBA" id="ARBA00023172"/>
    </source>
</evidence>
<keyword evidence="6" id="KW-1185">Reference proteome</keyword>
<keyword evidence="2" id="KW-0229">DNA integration</keyword>
<dbReference type="Proteomes" id="UP001523566">
    <property type="component" value="Unassembled WGS sequence"/>
</dbReference>
<dbReference type="RefSeq" id="WP_262067406.1">
    <property type="nucleotide sequence ID" value="NZ_JAMXOD010000035.1"/>
</dbReference>
<feature type="domain" description="Tyr recombinase" evidence="4">
    <location>
        <begin position="165"/>
        <end position="358"/>
    </location>
</feature>
<evidence type="ECO:0000313" key="5">
    <source>
        <dbReference type="EMBL" id="MCP1103637.1"/>
    </source>
</evidence>
<protein>
    <submittedName>
        <fullName evidence="5">Site-specific integrase</fullName>
    </submittedName>
</protein>
<dbReference type="CDD" id="cd01189">
    <property type="entry name" value="INT_ICEBs1_C_like"/>
    <property type="match status" value="1"/>
</dbReference>
<evidence type="ECO:0000256" key="1">
    <source>
        <dbReference type="ARBA" id="ARBA00008857"/>
    </source>
</evidence>
<evidence type="ECO:0000313" key="6">
    <source>
        <dbReference type="Proteomes" id="UP001523566"/>
    </source>
</evidence>
<comment type="similarity">
    <text evidence="1">Belongs to the 'phage' integrase family.</text>
</comment>
<dbReference type="PANTHER" id="PTHR30629">
    <property type="entry name" value="PROPHAGE INTEGRASE"/>
    <property type="match status" value="1"/>
</dbReference>
<dbReference type="InterPro" id="IPR013762">
    <property type="entry name" value="Integrase-like_cat_sf"/>
</dbReference>
<sequence>MWYEILESGKCKFTERYKDYMTGKQKYVSVTLSKYTNANEKKANQVLQDKIKKKQIQQNTKDVTLSVLVDDYLAYQKKTVKASTWKRNSFSCKKITKMLGKDTLVKRLNAPHILKAFSDEKITVASKKDLRKRLIAMLNWGYKNDYISDLSYISKIEPYSHDERSNTKYLEREELKAVLTQLKDQWTKTYLIAQFLALTGLRFGEFCALNDGDIDLKTRSIRITKTYDLINRIVTPPKTPESNRELYIQDELKPIITQIRVLHKEEMLLLGFRSSLFLSEKGSPIQNAAFNKSFGKAVQKITGRRLTAHSLRHTHTSLLAEQGMSLEEISRRLGHRDSTITRDIYLHVTDKMKQQEQEKLKKMKLL</sequence>
<dbReference type="SUPFAM" id="SSF56349">
    <property type="entry name" value="DNA breaking-rejoining enzymes"/>
    <property type="match status" value="1"/>
</dbReference>
<dbReference type="PROSITE" id="PS51898">
    <property type="entry name" value="TYR_RECOMBINASE"/>
    <property type="match status" value="1"/>
</dbReference>
<organism evidence="5 6">
    <name type="scientific">Aequitasia blattaphilus</name>
    <dbReference type="NCBI Taxonomy" id="2949332"/>
    <lineage>
        <taxon>Bacteria</taxon>
        <taxon>Bacillati</taxon>
        <taxon>Bacillota</taxon>
        <taxon>Clostridia</taxon>
        <taxon>Lachnospirales</taxon>
        <taxon>Lachnospiraceae</taxon>
        <taxon>Aequitasia</taxon>
    </lineage>
</organism>
<gene>
    <name evidence="5" type="ORF">NK125_14640</name>
</gene>
<comment type="caution">
    <text evidence="5">The sequence shown here is derived from an EMBL/GenBank/DDBJ whole genome shotgun (WGS) entry which is preliminary data.</text>
</comment>
<evidence type="ECO:0000259" key="4">
    <source>
        <dbReference type="PROSITE" id="PS51898"/>
    </source>
</evidence>
<dbReference type="EMBL" id="JAMZFW010000035">
    <property type="protein sequence ID" value="MCP1103637.1"/>
    <property type="molecule type" value="Genomic_DNA"/>
</dbReference>
<proteinExistence type="inferred from homology"/>
<dbReference type="Pfam" id="PF00589">
    <property type="entry name" value="Phage_integrase"/>
    <property type="match status" value="1"/>
</dbReference>
<evidence type="ECO:0000256" key="2">
    <source>
        <dbReference type="ARBA" id="ARBA00022908"/>
    </source>
</evidence>